<dbReference type="RefSeq" id="WP_144647776.1">
    <property type="nucleotide sequence ID" value="NZ_VNFK01000001.1"/>
</dbReference>
<feature type="chain" id="PRO_5039180489" evidence="3">
    <location>
        <begin position="19"/>
        <end position="201"/>
    </location>
</feature>
<protein>
    <submittedName>
        <fullName evidence="4">DUF4352 domain-containing protein</fullName>
    </submittedName>
</protein>
<dbReference type="AlphaFoldDB" id="A0A558HC67"/>
<accession>A0A558HC67</accession>
<name>A0A558HC67_PAENT</name>
<dbReference type="Gene3D" id="2.60.40.1240">
    <property type="match status" value="1"/>
</dbReference>
<gene>
    <name evidence="4" type="ORF">FQP90_00910</name>
</gene>
<feature type="region of interest" description="Disordered" evidence="2">
    <location>
        <begin position="27"/>
        <end position="51"/>
    </location>
</feature>
<comment type="caution">
    <text evidence="4">The sequence shown here is derived from an EMBL/GenBank/DDBJ whole genome shotgun (WGS) entry which is preliminary data.</text>
</comment>
<evidence type="ECO:0000256" key="2">
    <source>
        <dbReference type="SAM" id="MobiDB-lite"/>
    </source>
</evidence>
<feature type="signal peptide" evidence="3">
    <location>
        <begin position="1"/>
        <end position="18"/>
    </location>
</feature>
<dbReference type="Proteomes" id="UP000316500">
    <property type="component" value="Unassembled WGS sequence"/>
</dbReference>
<dbReference type="OrthoDB" id="4559282at2"/>
<evidence type="ECO:0000313" key="5">
    <source>
        <dbReference type="Proteomes" id="UP000316500"/>
    </source>
</evidence>
<dbReference type="InterPro" id="IPR029050">
    <property type="entry name" value="Immunoprotect_excell_Ig-like"/>
</dbReference>
<evidence type="ECO:0000313" key="4">
    <source>
        <dbReference type="EMBL" id="TVU66735.1"/>
    </source>
</evidence>
<proteinExistence type="predicted"/>
<reference evidence="4 5" key="1">
    <citation type="submission" date="2019-07" db="EMBL/GenBank/DDBJ databases">
        <title>Diversity of Bacteria from Kongsfjorden, Arctic.</title>
        <authorList>
            <person name="Yu Y."/>
        </authorList>
    </citation>
    <scope>NUCLEOTIDE SEQUENCE [LARGE SCALE GENOMIC DNA]</scope>
    <source>
        <strain evidence="4 5">SM1928</strain>
    </source>
</reference>
<sequence length="201" mass="20803">MSALAVITALGLSLSACAAASPSPAATVSVEPLTPNTPSPTASTAKSPRGNFVKEVGSSAGITNKDSDRIVTFTVNSLTPDAPCTGPYPQPVVNGHVVILDVSIETFPELADPNGGYSEFDMNAGMFKFVGTNGTTFNGDLNTQGAYMCLADEESISHNGRGIGPAEKVTGKIALDVPEPHGTLIFRSHLTSGSTGWEWTF</sequence>
<evidence type="ECO:0000256" key="1">
    <source>
        <dbReference type="ARBA" id="ARBA00022729"/>
    </source>
</evidence>
<keyword evidence="1 3" id="KW-0732">Signal</keyword>
<feature type="compositionally biased region" description="Low complexity" evidence="2">
    <location>
        <begin position="34"/>
        <end position="48"/>
    </location>
</feature>
<evidence type="ECO:0000256" key="3">
    <source>
        <dbReference type="SAM" id="SignalP"/>
    </source>
</evidence>
<dbReference type="EMBL" id="VNFK01000001">
    <property type="protein sequence ID" value="TVU66735.1"/>
    <property type="molecule type" value="Genomic_DNA"/>
</dbReference>
<organism evidence="4 5">
    <name type="scientific">Paenarthrobacter nitroguajacolicus</name>
    <name type="common">Arthrobacter nitroguajacolicus</name>
    <dbReference type="NCBI Taxonomy" id="211146"/>
    <lineage>
        <taxon>Bacteria</taxon>
        <taxon>Bacillati</taxon>
        <taxon>Actinomycetota</taxon>
        <taxon>Actinomycetes</taxon>
        <taxon>Micrococcales</taxon>
        <taxon>Micrococcaceae</taxon>
        <taxon>Paenarthrobacter</taxon>
    </lineage>
</organism>